<name>A0A2M6YR07_9BACT</name>
<dbReference type="NCBIfam" id="TIGR01079">
    <property type="entry name" value="rplX_bact"/>
    <property type="match status" value="1"/>
</dbReference>
<dbReference type="Gene3D" id="2.30.30.30">
    <property type="match status" value="1"/>
</dbReference>
<comment type="similarity">
    <text evidence="1 5">Belongs to the universal ribosomal protein uL24 family.</text>
</comment>
<dbReference type="InterPro" id="IPR003256">
    <property type="entry name" value="Ribosomal_uL24"/>
</dbReference>
<dbReference type="InterPro" id="IPR005825">
    <property type="entry name" value="Ribosomal_uL24_CS"/>
</dbReference>
<gene>
    <name evidence="5 7" type="primary">rplX</name>
    <name evidence="7" type="ORF">COT03_02405</name>
</gene>
<dbReference type="InterPro" id="IPR057264">
    <property type="entry name" value="Ribosomal_uL24_C"/>
</dbReference>
<proteinExistence type="inferred from homology"/>
<comment type="subunit">
    <text evidence="5">Part of the 50S ribosomal subunit.</text>
</comment>
<evidence type="ECO:0000256" key="3">
    <source>
        <dbReference type="ARBA" id="ARBA00023274"/>
    </source>
</evidence>
<dbReference type="GO" id="GO:0005840">
    <property type="term" value="C:ribosome"/>
    <property type="evidence" value="ECO:0007669"/>
    <property type="project" value="UniProtKB-KW"/>
</dbReference>
<dbReference type="InterPro" id="IPR014722">
    <property type="entry name" value="Rib_uL2_dom2"/>
</dbReference>
<evidence type="ECO:0000259" key="6">
    <source>
        <dbReference type="SMART" id="SM00739"/>
    </source>
</evidence>
<dbReference type="EMBL" id="PEWZ01000115">
    <property type="protein sequence ID" value="PIU34230.1"/>
    <property type="molecule type" value="Genomic_DNA"/>
</dbReference>
<dbReference type="InterPro" id="IPR008991">
    <property type="entry name" value="Translation_prot_SH3-like_sf"/>
</dbReference>
<feature type="domain" description="KOW" evidence="6">
    <location>
        <begin position="2"/>
        <end position="29"/>
    </location>
</feature>
<keyword evidence="2 5" id="KW-0689">Ribosomal protein</keyword>
<comment type="function">
    <text evidence="5">One of two assembly initiator proteins, it binds directly to the 5'-end of the 23S rRNA, where it nucleates assembly of the 50S subunit.</text>
</comment>
<dbReference type="GO" id="GO:0019843">
    <property type="term" value="F:rRNA binding"/>
    <property type="evidence" value="ECO:0007669"/>
    <property type="project" value="UniProtKB-UniRule"/>
</dbReference>
<sequence length="101" mass="11251">MKIKKGDKVKILLGKDRGRIGTVELVLGKSRQVLVGGLNIFKKHSKPRKEGDKGGIIDKSRPLDIAKVVLVCPKCGKTTRVVYQAVNKEKRRICLKCKVEI</sequence>
<keyword evidence="5" id="KW-0699">rRNA-binding</keyword>
<dbReference type="InterPro" id="IPR005824">
    <property type="entry name" value="KOW"/>
</dbReference>
<dbReference type="GO" id="GO:0003735">
    <property type="term" value="F:structural constituent of ribosome"/>
    <property type="evidence" value="ECO:0007669"/>
    <property type="project" value="InterPro"/>
</dbReference>
<evidence type="ECO:0000256" key="4">
    <source>
        <dbReference type="ARBA" id="ARBA00035206"/>
    </source>
</evidence>
<evidence type="ECO:0000313" key="7">
    <source>
        <dbReference type="EMBL" id="PIU34230.1"/>
    </source>
</evidence>
<dbReference type="InterPro" id="IPR041988">
    <property type="entry name" value="Ribosomal_uL24_KOW"/>
</dbReference>
<protein>
    <recommendedName>
        <fullName evidence="4 5">Large ribosomal subunit protein uL24</fullName>
    </recommendedName>
</protein>
<dbReference type="AlphaFoldDB" id="A0A2M6YR07"/>
<dbReference type="GO" id="GO:0006412">
    <property type="term" value="P:translation"/>
    <property type="evidence" value="ECO:0007669"/>
    <property type="project" value="UniProtKB-UniRule"/>
</dbReference>
<dbReference type="Pfam" id="PF17136">
    <property type="entry name" value="ribosomal_L24"/>
    <property type="match status" value="1"/>
</dbReference>
<comment type="function">
    <text evidence="5">One of the proteins that surrounds the polypeptide exit tunnel on the outside of the subunit.</text>
</comment>
<dbReference type="PANTHER" id="PTHR12903">
    <property type="entry name" value="MITOCHONDRIAL RIBOSOMAL PROTEIN L24"/>
    <property type="match status" value="1"/>
</dbReference>
<evidence type="ECO:0000256" key="5">
    <source>
        <dbReference type="HAMAP-Rule" id="MF_01326"/>
    </source>
</evidence>
<dbReference type="SMART" id="SM00739">
    <property type="entry name" value="KOW"/>
    <property type="match status" value="1"/>
</dbReference>
<evidence type="ECO:0000313" key="8">
    <source>
        <dbReference type="Proteomes" id="UP000229502"/>
    </source>
</evidence>
<dbReference type="GO" id="GO:1990904">
    <property type="term" value="C:ribonucleoprotein complex"/>
    <property type="evidence" value="ECO:0007669"/>
    <property type="project" value="UniProtKB-KW"/>
</dbReference>
<evidence type="ECO:0000256" key="1">
    <source>
        <dbReference type="ARBA" id="ARBA00010618"/>
    </source>
</evidence>
<keyword evidence="3 5" id="KW-0687">Ribonucleoprotein</keyword>
<reference evidence="8" key="1">
    <citation type="submission" date="2017-09" db="EMBL/GenBank/DDBJ databases">
        <title>Depth-based differentiation of microbial function through sediment-hosted aquifers and enrichment of novel symbionts in the deep terrestrial subsurface.</title>
        <authorList>
            <person name="Probst A.J."/>
            <person name="Ladd B."/>
            <person name="Jarett J.K."/>
            <person name="Geller-Mcgrath D.E."/>
            <person name="Sieber C.M.K."/>
            <person name="Emerson J.B."/>
            <person name="Anantharaman K."/>
            <person name="Thomas B.C."/>
            <person name="Malmstrom R."/>
            <person name="Stieglmeier M."/>
            <person name="Klingl A."/>
            <person name="Woyke T."/>
            <person name="Ryan C.M."/>
            <person name="Banfield J.F."/>
        </authorList>
    </citation>
    <scope>NUCLEOTIDE SEQUENCE [LARGE SCALE GENOMIC DNA]</scope>
</reference>
<dbReference type="Proteomes" id="UP000229502">
    <property type="component" value="Unassembled WGS sequence"/>
</dbReference>
<dbReference type="HAMAP" id="MF_01326_B">
    <property type="entry name" value="Ribosomal_uL24_B"/>
    <property type="match status" value="1"/>
</dbReference>
<comment type="caution">
    <text evidence="7">The sequence shown here is derived from an EMBL/GenBank/DDBJ whole genome shotgun (WGS) entry which is preliminary data.</text>
</comment>
<accession>A0A2M6YR07</accession>
<keyword evidence="5" id="KW-0694">RNA-binding</keyword>
<dbReference type="PROSITE" id="PS01108">
    <property type="entry name" value="RIBOSOMAL_L24"/>
    <property type="match status" value="1"/>
</dbReference>
<dbReference type="SUPFAM" id="SSF50104">
    <property type="entry name" value="Translation proteins SH3-like domain"/>
    <property type="match status" value="1"/>
</dbReference>
<organism evidence="7 8">
    <name type="scientific">Candidatus Shapirobacteria bacterium CG07_land_8_20_14_0_80_39_18</name>
    <dbReference type="NCBI Taxonomy" id="1974882"/>
    <lineage>
        <taxon>Bacteria</taxon>
        <taxon>Candidatus Shapironibacteriota</taxon>
    </lineage>
</organism>
<dbReference type="CDD" id="cd06089">
    <property type="entry name" value="KOW_RPL26"/>
    <property type="match status" value="1"/>
</dbReference>
<evidence type="ECO:0000256" key="2">
    <source>
        <dbReference type="ARBA" id="ARBA00022980"/>
    </source>
</evidence>